<dbReference type="EMBL" id="JAFNEN010000151">
    <property type="protein sequence ID" value="KAG8191840.1"/>
    <property type="molecule type" value="Genomic_DNA"/>
</dbReference>
<keyword evidence="11" id="KW-1185">Reference proteome</keyword>
<dbReference type="PROSITE" id="PS50294">
    <property type="entry name" value="WD_REPEATS_REGION"/>
    <property type="match status" value="1"/>
</dbReference>
<dbReference type="PANTHER" id="PTHR46027">
    <property type="entry name" value="PEROXISOMAL TARGETING SIGNAL 2 RECEPTOR"/>
    <property type="match status" value="1"/>
</dbReference>
<evidence type="ECO:0000313" key="11">
    <source>
        <dbReference type="Proteomes" id="UP000827092"/>
    </source>
</evidence>
<protein>
    <recommendedName>
        <fullName evidence="8">Peroxin-7</fullName>
    </recommendedName>
</protein>
<name>A0AAV6V7F6_9ARAC</name>
<evidence type="ECO:0000256" key="3">
    <source>
        <dbReference type="ARBA" id="ARBA00022448"/>
    </source>
</evidence>
<feature type="repeat" description="WD" evidence="9">
    <location>
        <begin position="106"/>
        <end position="149"/>
    </location>
</feature>
<dbReference type="GO" id="GO:0005053">
    <property type="term" value="F:peroxisome matrix targeting signal-2 binding"/>
    <property type="evidence" value="ECO:0007669"/>
    <property type="project" value="InterPro"/>
</dbReference>
<comment type="caution">
    <text evidence="10">The sequence shown here is derived from an EMBL/GenBank/DDBJ whole genome shotgun (WGS) entry which is preliminary data.</text>
</comment>
<keyword evidence="9" id="KW-0853">WD repeat</keyword>
<dbReference type="PROSITE" id="PS50082">
    <property type="entry name" value="WD_REPEATS_2"/>
    <property type="match status" value="1"/>
</dbReference>
<gene>
    <name evidence="10" type="ORF">JTE90_022829</name>
</gene>
<evidence type="ECO:0000256" key="1">
    <source>
        <dbReference type="ARBA" id="ARBA00004253"/>
    </source>
</evidence>
<evidence type="ECO:0000256" key="9">
    <source>
        <dbReference type="PROSITE-ProRule" id="PRU00221"/>
    </source>
</evidence>
<comment type="subcellular location">
    <subcellularLocation>
        <location evidence="2">Cytoplasm</location>
        <location evidence="2">Cytosol</location>
    </subcellularLocation>
    <subcellularLocation>
        <location evidence="1">Peroxisome matrix</location>
    </subcellularLocation>
</comment>
<evidence type="ECO:0000256" key="8">
    <source>
        <dbReference type="ARBA" id="ARBA00032565"/>
    </source>
</evidence>
<reference evidence="10 11" key="1">
    <citation type="journal article" date="2022" name="Nat. Ecol. Evol.">
        <title>A masculinizing supergene underlies an exaggerated male reproductive morph in a spider.</title>
        <authorList>
            <person name="Hendrickx F."/>
            <person name="De Corte Z."/>
            <person name="Sonet G."/>
            <person name="Van Belleghem S.M."/>
            <person name="Kostlbacher S."/>
            <person name="Vangestel C."/>
        </authorList>
    </citation>
    <scope>NUCLEOTIDE SEQUENCE [LARGE SCALE GENOMIC DNA]</scope>
    <source>
        <strain evidence="10">W744_W776</strain>
    </source>
</reference>
<organism evidence="10 11">
    <name type="scientific">Oedothorax gibbosus</name>
    <dbReference type="NCBI Taxonomy" id="931172"/>
    <lineage>
        <taxon>Eukaryota</taxon>
        <taxon>Metazoa</taxon>
        <taxon>Ecdysozoa</taxon>
        <taxon>Arthropoda</taxon>
        <taxon>Chelicerata</taxon>
        <taxon>Arachnida</taxon>
        <taxon>Araneae</taxon>
        <taxon>Araneomorphae</taxon>
        <taxon>Entelegynae</taxon>
        <taxon>Araneoidea</taxon>
        <taxon>Linyphiidae</taxon>
        <taxon>Erigoninae</taxon>
        <taxon>Oedothorax</taxon>
    </lineage>
</organism>
<dbReference type="SUPFAM" id="SSF50978">
    <property type="entry name" value="WD40 repeat-like"/>
    <property type="match status" value="1"/>
</dbReference>
<dbReference type="InterPro" id="IPR036322">
    <property type="entry name" value="WD40_repeat_dom_sf"/>
</dbReference>
<evidence type="ECO:0000256" key="4">
    <source>
        <dbReference type="ARBA" id="ARBA00022490"/>
    </source>
</evidence>
<dbReference type="AlphaFoldDB" id="A0AAV6V7F6"/>
<comment type="similarity">
    <text evidence="7">Belongs to the WD repeat peroxin-7 family.</text>
</comment>
<evidence type="ECO:0000256" key="5">
    <source>
        <dbReference type="ARBA" id="ARBA00022927"/>
    </source>
</evidence>
<keyword evidence="3" id="KW-0813">Transport</keyword>
<dbReference type="Proteomes" id="UP000827092">
    <property type="component" value="Unassembled WGS sequence"/>
</dbReference>
<dbReference type="Gene3D" id="2.130.10.10">
    <property type="entry name" value="YVTN repeat-like/Quinoprotein amine dehydrogenase"/>
    <property type="match status" value="1"/>
</dbReference>
<evidence type="ECO:0000313" key="10">
    <source>
        <dbReference type="EMBL" id="KAG8191840.1"/>
    </source>
</evidence>
<dbReference type="GO" id="GO:0005829">
    <property type="term" value="C:cytosol"/>
    <property type="evidence" value="ECO:0007669"/>
    <property type="project" value="UniProtKB-SubCell"/>
</dbReference>
<dbReference type="SMART" id="SM00320">
    <property type="entry name" value="WD40"/>
    <property type="match status" value="3"/>
</dbReference>
<dbReference type="GO" id="GO:0016558">
    <property type="term" value="P:protein import into peroxisome matrix"/>
    <property type="evidence" value="ECO:0007669"/>
    <property type="project" value="InterPro"/>
</dbReference>
<dbReference type="InterPro" id="IPR015943">
    <property type="entry name" value="WD40/YVTN_repeat-like_dom_sf"/>
</dbReference>
<keyword evidence="5" id="KW-0653">Protein transport</keyword>
<dbReference type="InterPro" id="IPR044536">
    <property type="entry name" value="PEX7"/>
</dbReference>
<accession>A0AAV6V7F6</accession>
<dbReference type="InterPro" id="IPR001680">
    <property type="entry name" value="WD40_rpt"/>
</dbReference>
<keyword evidence="4" id="KW-0963">Cytoplasm</keyword>
<proteinExistence type="inferred from homology"/>
<sequence length="200" mass="22766">MNNVITSKFCTREYHGYNIKFSPFKKNLLACAASENYGITGKGKLFVLDVQSGKAEVNVLTTRDWPEGLYDVTWSELNPNLLVTSCCDGSIQIWDYLNSHAPVAYYKIHEKEVYSVDWNPQNAFPYILSASWDNTIKVWNPFQAREIASFLEHTDQVYEACWSRCGPEIFASVAGDRLYVMDIGTKTSVAYPLNRNLCCD</sequence>
<evidence type="ECO:0000256" key="2">
    <source>
        <dbReference type="ARBA" id="ARBA00004514"/>
    </source>
</evidence>
<dbReference type="PANTHER" id="PTHR46027:SF1">
    <property type="entry name" value="PEROXISOMAL TARGETING SIGNAL 2 RECEPTOR"/>
    <property type="match status" value="1"/>
</dbReference>
<dbReference type="Pfam" id="PF00400">
    <property type="entry name" value="WD40"/>
    <property type="match status" value="2"/>
</dbReference>
<dbReference type="GO" id="GO:0005782">
    <property type="term" value="C:peroxisomal matrix"/>
    <property type="evidence" value="ECO:0007669"/>
    <property type="project" value="UniProtKB-SubCell"/>
</dbReference>
<evidence type="ECO:0000256" key="6">
    <source>
        <dbReference type="ARBA" id="ARBA00023140"/>
    </source>
</evidence>
<keyword evidence="6" id="KW-0576">Peroxisome</keyword>
<evidence type="ECO:0000256" key="7">
    <source>
        <dbReference type="ARBA" id="ARBA00024017"/>
    </source>
</evidence>